<evidence type="ECO:0008006" key="8">
    <source>
        <dbReference type="Google" id="ProtNLM"/>
    </source>
</evidence>
<accession>A0A1G1WI32</accession>
<organism evidence="6 7">
    <name type="scientific">Candidatus Woykebacteria bacterium RIFCSPHIGHO2_01_FULL_39_12</name>
    <dbReference type="NCBI Taxonomy" id="1802599"/>
    <lineage>
        <taxon>Bacteria</taxon>
        <taxon>Candidatus Woykeibacteriota</taxon>
    </lineage>
</organism>
<dbReference type="InterPro" id="IPR023198">
    <property type="entry name" value="PGP-like_dom2"/>
</dbReference>
<dbReference type="Gene3D" id="3.40.50.1000">
    <property type="entry name" value="HAD superfamily/HAD-like"/>
    <property type="match status" value="1"/>
</dbReference>
<comment type="caution">
    <text evidence="6">The sequence shown here is derived from an EMBL/GenBank/DDBJ whole genome shotgun (WGS) entry which is preliminary data.</text>
</comment>
<evidence type="ECO:0000313" key="6">
    <source>
        <dbReference type="EMBL" id="OGY26887.1"/>
    </source>
</evidence>
<evidence type="ECO:0000256" key="1">
    <source>
        <dbReference type="ARBA" id="ARBA00001946"/>
    </source>
</evidence>
<comment type="cofactor">
    <cofactor evidence="1">
        <name>Mg(2+)</name>
        <dbReference type="ChEBI" id="CHEBI:18420"/>
    </cofactor>
</comment>
<evidence type="ECO:0000256" key="2">
    <source>
        <dbReference type="ARBA" id="ARBA00006171"/>
    </source>
</evidence>
<dbReference type="SFLD" id="SFLDS00003">
    <property type="entry name" value="Haloacid_Dehalogenase"/>
    <property type="match status" value="1"/>
</dbReference>
<dbReference type="EMBL" id="MHCV01000046">
    <property type="protein sequence ID" value="OGY26887.1"/>
    <property type="molecule type" value="Genomic_DNA"/>
</dbReference>
<dbReference type="InterPro" id="IPR036412">
    <property type="entry name" value="HAD-like_sf"/>
</dbReference>
<dbReference type="GO" id="GO:0003824">
    <property type="term" value="F:catalytic activity"/>
    <property type="evidence" value="ECO:0007669"/>
    <property type="project" value="UniProtKB-ARBA"/>
</dbReference>
<evidence type="ECO:0000256" key="4">
    <source>
        <dbReference type="ARBA" id="ARBA00022842"/>
    </source>
</evidence>
<evidence type="ECO:0000256" key="3">
    <source>
        <dbReference type="ARBA" id="ARBA00022723"/>
    </source>
</evidence>
<reference evidence="6 7" key="1">
    <citation type="journal article" date="2016" name="Nat. Commun.">
        <title>Thousands of microbial genomes shed light on interconnected biogeochemical processes in an aquifer system.</title>
        <authorList>
            <person name="Anantharaman K."/>
            <person name="Brown C.T."/>
            <person name="Hug L.A."/>
            <person name="Sharon I."/>
            <person name="Castelle C.J."/>
            <person name="Probst A.J."/>
            <person name="Thomas B.C."/>
            <person name="Singh A."/>
            <person name="Wilkins M.J."/>
            <person name="Karaoz U."/>
            <person name="Brodie E.L."/>
            <person name="Williams K.H."/>
            <person name="Hubbard S.S."/>
            <person name="Banfield J.F."/>
        </authorList>
    </citation>
    <scope>NUCLEOTIDE SEQUENCE [LARGE SCALE GENOMIC DNA]</scope>
</reference>
<dbReference type="InterPro" id="IPR006439">
    <property type="entry name" value="HAD-SF_hydro_IA"/>
</dbReference>
<keyword evidence="3" id="KW-0479">Metal-binding</keyword>
<dbReference type="PRINTS" id="PR00413">
    <property type="entry name" value="HADHALOGNASE"/>
</dbReference>
<protein>
    <recommendedName>
        <fullName evidence="8">Beta-phosphoglucomutase</fullName>
    </recommendedName>
</protein>
<dbReference type="Gene3D" id="1.10.150.240">
    <property type="entry name" value="Putative phosphatase, domain 2"/>
    <property type="match status" value="1"/>
</dbReference>
<dbReference type="SFLD" id="SFLDG01129">
    <property type="entry name" value="C1.5:_HAD__Beta-PGM__Phosphata"/>
    <property type="match status" value="1"/>
</dbReference>
<dbReference type="GO" id="GO:0046872">
    <property type="term" value="F:metal ion binding"/>
    <property type="evidence" value="ECO:0007669"/>
    <property type="project" value="UniProtKB-KW"/>
</dbReference>
<sequence>MTDKKFPLNNIKAAIFDMDGTMINNMPYHRRAWLGFSRKHGLSLTEEEFREKFSGKKNKEILEGLFRKALSQEEAKAYTEEKEQVYRDLYASFIKEIDGLSDLLRFLKSKGIKVAIATTAPEKNRSFALKKLGFEDTFDLVVGDEIVNKGKPDPEIYLITADKLQVEPEKCIVFEDSPPGVESAKRAGMKVIGILTTHSREELQKADLVINNYSELKLTK</sequence>
<dbReference type="InterPro" id="IPR051600">
    <property type="entry name" value="Beta-PGM-like"/>
</dbReference>
<dbReference type="NCBIfam" id="TIGR01509">
    <property type="entry name" value="HAD-SF-IA-v3"/>
    <property type="match status" value="1"/>
</dbReference>
<dbReference type="InterPro" id="IPR023214">
    <property type="entry name" value="HAD_sf"/>
</dbReference>
<dbReference type="PANTHER" id="PTHR46193:SF18">
    <property type="entry name" value="HEXITOL PHOSPHATASE B"/>
    <property type="match status" value="1"/>
</dbReference>
<keyword evidence="4" id="KW-0460">Magnesium</keyword>
<dbReference type="Proteomes" id="UP000177900">
    <property type="component" value="Unassembled WGS sequence"/>
</dbReference>
<dbReference type="PANTHER" id="PTHR46193">
    <property type="entry name" value="6-PHOSPHOGLUCONATE PHOSPHATASE"/>
    <property type="match status" value="1"/>
</dbReference>
<dbReference type="CDD" id="cd07505">
    <property type="entry name" value="HAD_BPGM-like"/>
    <property type="match status" value="1"/>
</dbReference>
<dbReference type="NCBIfam" id="TIGR01549">
    <property type="entry name" value="HAD-SF-IA-v1"/>
    <property type="match status" value="1"/>
</dbReference>
<proteinExistence type="inferred from homology"/>
<gene>
    <name evidence="6" type="ORF">A2864_00360</name>
</gene>
<evidence type="ECO:0000256" key="5">
    <source>
        <dbReference type="ARBA" id="ARBA00023277"/>
    </source>
</evidence>
<keyword evidence="5" id="KW-0119">Carbohydrate metabolism</keyword>
<dbReference type="SUPFAM" id="SSF56784">
    <property type="entry name" value="HAD-like"/>
    <property type="match status" value="1"/>
</dbReference>
<dbReference type="AlphaFoldDB" id="A0A1G1WI32"/>
<name>A0A1G1WI32_9BACT</name>
<dbReference type="SFLD" id="SFLDG01135">
    <property type="entry name" value="C1.5.6:_HAD__Beta-PGM__Phospha"/>
    <property type="match status" value="1"/>
</dbReference>
<dbReference type="Pfam" id="PF00702">
    <property type="entry name" value="Hydrolase"/>
    <property type="match status" value="1"/>
</dbReference>
<comment type="similarity">
    <text evidence="2">Belongs to the HAD-like hydrolase superfamily. CbbY/CbbZ/Gph/YieH family.</text>
</comment>
<evidence type="ECO:0000313" key="7">
    <source>
        <dbReference type="Proteomes" id="UP000177900"/>
    </source>
</evidence>